<evidence type="ECO:0008006" key="4">
    <source>
        <dbReference type="Google" id="ProtNLM"/>
    </source>
</evidence>
<reference evidence="2 3" key="1">
    <citation type="submission" date="2020-03" db="EMBL/GenBank/DDBJ databases">
        <title>Alteromonas ponticola sp. nov., isolated from seawater.</title>
        <authorList>
            <person name="Yoon J.-H."/>
            <person name="Kim Y.-O."/>
        </authorList>
    </citation>
    <scope>NUCLEOTIDE SEQUENCE [LARGE SCALE GENOMIC DNA]</scope>
    <source>
        <strain evidence="2 3">MYP5</strain>
    </source>
</reference>
<dbReference type="RefSeq" id="WP_169209064.1">
    <property type="nucleotide sequence ID" value="NZ_JAATNW010000001.1"/>
</dbReference>
<keyword evidence="3" id="KW-1185">Reference proteome</keyword>
<protein>
    <recommendedName>
        <fullName evidence="4">DUF1570 domain-containing protein</fullName>
    </recommendedName>
</protein>
<comment type="caution">
    <text evidence="2">The sequence shown here is derived from an EMBL/GenBank/DDBJ whole genome shotgun (WGS) entry which is preliminary data.</text>
</comment>
<name>A0ABX1QYB7_9ALTE</name>
<feature type="signal peptide" evidence="1">
    <location>
        <begin position="1"/>
        <end position="19"/>
    </location>
</feature>
<dbReference type="Proteomes" id="UP000709336">
    <property type="component" value="Unassembled WGS sequence"/>
</dbReference>
<dbReference type="EMBL" id="JAATNW010000001">
    <property type="protein sequence ID" value="NMH58493.1"/>
    <property type="molecule type" value="Genomic_DNA"/>
</dbReference>
<evidence type="ECO:0000256" key="1">
    <source>
        <dbReference type="SAM" id="SignalP"/>
    </source>
</evidence>
<evidence type="ECO:0000313" key="2">
    <source>
        <dbReference type="EMBL" id="NMH58493.1"/>
    </source>
</evidence>
<keyword evidence="1" id="KW-0732">Signal</keyword>
<gene>
    <name evidence="2" type="ORF">HCJ96_00455</name>
</gene>
<evidence type="ECO:0000313" key="3">
    <source>
        <dbReference type="Proteomes" id="UP000709336"/>
    </source>
</evidence>
<feature type="chain" id="PRO_5046600412" description="DUF1570 domain-containing protein" evidence="1">
    <location>
        <begin position="20"/>
        <end position="308"/>
    </location>
</feature>
<accession>A0ABX1QYB7</accession>
<sequence length="308" mass="35724">MLRTIFLFVLLLSTNHAFGQDDWIDTSKHEGLKTIPTDYPFSVYSTNNSVQDATDTLNTLHQAHRYFNELFSIDLPFSVMLLDNRNWSRFAFYPPPGMPQAWQGNIILGAEKSAIAHQVSQALSQLPASQLTQLTQVYGSPLNLDLFYRDTLSVHELAHLYHFYSGTKPQRKSLQELFATLAMVAFFKQADCTSCYERMNAYPQFILRGGDRDIEFKTLADFEEKYLNGLGPRNYEWFQMHFYQHAVQLLESENKTLLIKFRHFLLETDLSKIERMSDNELIEALRQNIGSDVADIFEHWQSPKQTDV</sequence>
<proteinExistence type="predicted"/>
<organism evidence="2 3">
    <name type="scientific">Alteromonas ponticola</name>
    <dbReference type="NCBI Taxonomy" id="2720613"/>
    <lineage>
        <taxon>Bacteria</taxon>
        <taxon>Pseudomonadati</taxon>
        <taxon>Pseudomonadota</taxon>
        <taxon>Gammaproteobacteria</taxon>
        <taxon>Alteromonadales</taxon>
        <taxon>Alteromonadaceae</taxon>
        <taxon>Alteromonas/Salinimonas group</taxon>
        <taxon>Alteromonas</taxon>
    </lineage>
</organism>